<dbReference type="AlphaFoldDB" id="A0A5Q0H0S6"/>
<evidence type="ECO:0000313" key="1">
    <source>
        <dbReference type="EMBL" id="QFZ19370.1"/>
    </source>
</evidence>
<proteinExistence type="predicted"/>
<dbReference type="OrthoDB" id="3818889at2"/>
<dbReference type="KEGG" id="ssyi:EKG83_19740"/>
<name>A0A5Q0H0S6_SACSY</name>
<protein>
    <submittedName>
        <fullName evidence="1">Uncharacterized protein</fullName>
    </submittedName>
</protein>
<dbReference type="Proteomes" id="UP000325787">
    <property type="component" value="Chromosome"/>
</dbReference>
<reference evidence="2" key="1">
    <citation type="journal article" date="2021" name="Curr. Microbiol.">
        <title>Complete genome of nocamycin-producing strain Saccharothrix syringae NRRL B-16468 reveals the biosynthetic potential for secondary metabolites.</title>
        <authorList>
            <person name="Mo X."/>
            <person name="Yang S."/>
        </authorList>
    </citation>
    <scope>NUCLEOTIDE SEQUENCE [LARGE SCALE GENOMIC DNA]</scope>
    <source>
        <strain evidence="2">ATCC 51364 / DSM 43886 / JCM 6844 / KCTC 9398 / NBRC 14523 / NRRL B-16468 / INA 2240</strain>
    </source>
</reference>
<dbReference type="EMBL" id="CP034550">
    <property type="protein sequence ID" value="QFZ19370.1"/>
    <property type="molecule type" value="Genomic_DNA"/>
</dbReference>
<accession>A0A5Q0H0S6</accession>
<keyword evidence="2" id="KW-1185">Reference proteome</keyword>
<sequence>MTGPPHVRQATDYLSARGWAPTDRWRGGTVWSWRDFDVLVPPGDDLADTPRRMRDLVECVADAEGRTPRAVERDMAVPAVDVVSYRLRGSGIALPAGVRAVRAVRDLVATCARDVLGDPAGSRAPAEVPALLDRALLSLDESVFGVEVLLPVDDVPEPLGRLTALRVLRVCAVVRQAVVAADEVAFDEVFRQGVGRDVCATLADLAGPHRAEPFELGFRWSVLRPVEGGATTVEFPGGAGERVWAASRRGPAGAPVAAVVEGPVTGLADDEHGERWRIQVRGTPVVDGIATGRERLVPVRLDGERAYGAALEAHRTGRTVRVSGSTHRTGKDIAVDPGGFTVVEDVDG</sequence>
<gene>
    <name evidence="1" type="ORF">EKG83_19740</name>
</gene>
<organism evidence="1 2">
    <name type="scientific">Saccharothrix syringae</name>
    <name type="common">Nocardiopsis syringae</name>
    <dbReference type="NCBI Taxonomy" id="103733"/>
    <lineage>
        <taxon>Bacteria</taxon>
        <taxon>Bacillati</taxon>
        <taxon>Actinomycetota</taxon>
        <taxon>Actinomycetes</taxon>
        <taxon>Pseudonocardiales</taxon>
        <taxon>Pseudonocardiaceae</taxon>
        <taxon>Saccharothrix</taxon>
    </lineage>
</organism>
<dbReference type="RefSeq" id="WP_051766390.1">
    <property type="nucleotide sequence ID" value="NZ_CP034550.1"/>
</dbReference>
<evidence type="ECO:0000313" key="2">
    <source>
        <dbReference type="Proteomes" id="UP000325787"/>
    </source>
</evidence>